<accession>A0A9P3LM05</accession>
<comment type="caution">
    <text evidence="7">The sequence shown here is derived from an EMBL/GenBank/DDBJ whole genome shotgun (WGS) entry which is preliminary data.</text>
</comment>
<feature type="domain" description="MYND-type" evidence="6">
    <location>
        <begin position="116"/>
        <end position="156"/>
    </location>
</feature>
<dbReference type="SUPFAM" id="SSF144232">
    <property type="entry name" value="HIT/MYND zinc finger-like"/>
    <property type="match status" value="1"/>
</dbReference>
<evidence type="ECO:0000256" key="5">
    <source>
        <dbReference type="SAM" id="MobiDB-lite"/>
    </source>
</evidence>
<dbReference type="EMBL" id="BPQB01000104">
    <property type="protein sequence ID" value="GJE99234.1"/>
    <property type="molecule type" value="Genomic_DNA"/>
</dbReference>
<sequence>MGRRERRAAARHWAAHPTPSRFGVQKTFSDADMARFLASTGARADGFGVDLLKFTDAFAKANTEFCSSESYDVVKRLRVNRKQLWREDRLVEHKKFADIFKRHLRVAKRTAVSCERDHCGRVGAEDKMSRCKHCLQVVYCSVECQSQDRARHREFCDTADPETIEKDLFGRMLRAFSIDPAIAQEYSTYRHLVLQDAKKHVPDGRLHWMLELGFELVPDPVHKPGRESNMYMLQLSNVWQKPVSWSEGDPAVGDADSSSFTALRMNTKGVSAPQTQIHVNDELFIYEPTFAPIFFLGLINLLIREDVDNVLHLRVPKSFAKSPKRPDDSSASTSRLALEEPENSVERLLIGLSVD</sequence>
<name>A0A9P3LM05_9APHY</name>
<reference evidence="7 8" key="1">
    <citation type="submission" date="2021-08" db="EMBL/GenBank/DDBJ databases">
        <title>Draft Genome Sequence of Phanerochaete sordida strain YK-624.</title>
        <authorList>
            <person name="Mori T."/>
            <person name="Dohra H."/>
            <person name="Suzuki T."/>
            <person name="Kawagishi H."/>
            <person name="Hirai H."/>
        </authorList>
    </citation>
    <scope>NUCLEOTIDE SEQUENCE [LARGE SCALE GENOMIC DNA]</scope>
    <source>
        <strain evidence="7 8">YK-624</strain>
    </source>
</reference>
<dbReference type="Pfam" id="PF01753">
    <property type="entry name" value="zf-MYND"/>
    <property type="match status" value="1"/>
</dbReference>
<gene>
    <name evidence="7" type="ORF">PsYK624_154840</name>
</gene>
<proteinExistence type="predicted"/>
<organism evidence="7 8">
    <name type="scientific">Phanerochaete sordida</name>
    <dbReference type="NCBI Taxonomy" id="48140"/>
    <lineage>
        <taxon>Eukaryota</taxon>
        <taxon>Fungi</taxon>
        <taxon>Dikarya</taxon>
        <taxon>Basidiomycota</taxon>
        <taxon>Agaricomycotina</taxon>
        <taxon>Agaricomycetes</taxon>
        <taxon>Polyporales</taxon>
        <taxon>Phanerochaetaceae</taxon>
        <taxon>Phanerochaete</taxon>
    </lineage>
</organism>
<dbReference type="Proteomes" id="UP000703269">
    <property type="component" value="Unassembled WGS sequence"/>
</dbReference>
<evidence type="ECO:0000256" key="3">
    <source>
        <dbReference type="ARBA" id="ARBA00022833"/>
    </source>
</evidence>
<evidence type="ECO:0000259" key="6">
    <source>
        <dbReference type="PROSITE" id="PS50865"/>
    </source>
</evidence>
<keyword evidence="2 4" id="KW-0863">Zinc-finger</keyword>
<dbReference type="GO" id="GO:0008270">
    <property type="term" value="F:zinc ion binding"/>
    <property type="evidence" value="ECO:0007669"/>
    <property type="project" value="UniProtKB-KW"/>
</dbReference>
<protein>
    <submittedName>
        <fullName evidence="7">Zinc finger MYND domain-containing protein</fullName>
    </submittedName>
</protein>
<dbReference type="AlphaFoldDB" id="A0A9P3LM05"/>
<evidence type="ECO:0000313" key="8">
    <source>
        <dbReference type="Proteomes" id="UP000703269"/>
    </source>
</evidence>
<dbReference type="OrthoDB" id="2831360at2759"/>
<keyword evidence="3" id="KW-0862">Zinc</keyword>
<dbReference type="Gene3D" id="6.10.140.2220">
    <property type="match status" value="1"/>
</dbReference>
<keyword evidence="8" id="KW-1185">Reference proteome</keyword>
<evidence type="ECO:0000313" key="7">
    <source>
        <dbReference type="EMBL" id="GJE99234.1"/>
    </source>
</evidence>
<evidence type="ECO:0000256" key="1">
    <source>
        <dbReference type="ARBA" id="ARBA00022723"/>
    </source>
</evidence>
<evidence type="ECO:0000256" key="4">
    <source>
        <dbReference type="PROSITE-ProRule" id="PRU00134"/>
    </source>
</evidence>
<keyword evidence="1" id="KW-0479">Metal-binding</keyword>
<dbReference type="InterPro" id="IPR002893">
    <property type="entry name" value="Znf_MYND"/>
</dbReference>
<feature type="region of interest" description="Disordered" evidence="5">
    <location>
        <begin position="320"/>
        <end position="343"/>
    </location>
</feature>
<dbReference type="PROSITE" id="PS50865">
    <property type="entry name" value="ZF_MYND_2"/>
    <property type="match status" value="1"/>
</dbReference>
<evidence type="ECO:0000256" key="2">
    <source>
        <dbReference type="ARBA" id="ARBA00022771"/>
    </source>
</evidence>